<dbReference type="PANTHER" id="PTHR43135">
    <property type="entry name" value="ALPHA-D-RIBOSE 1-METHYLPHOSPHONATE 5-TRIPHOSPHATE DIPHOSPHATASE"/>
    <property type="match status" value="1"/>
</dbReference>
<proteinExistence type="predicted"/>
<dbReference type="GO" id="GO:0016810">
    <property type="term" value="F:hydrolase activity, acting on carbon-nitrogen (but not peptide) bonds"/>
    <property type="evidence" value="ECO:0007669"/>
    <property type="project" value="InterPro"/>
</dbReference>
<keyword evidence="2" id="KW-1185">Reference proteome</keyword>
<dbReference type="OrthoDB" id="9785413at2"/>
<dbReference type="NCBIfam" id="TIGR02318">
    <property type="entry name" value="phosphono_phnM"/>
    <property type="match status" value="1"/>
</dbReference>
<gene>
    <name evidence="1" type="ORF">BKE38_04240</name>
</gene>
<dbReference type="InterPro" id="IPR012696">
    <property type="entry name" value="PhnM"/>
</dbReference>
<dbReference type="EMBL" id="MLCO01000027">
    <property type="protein sequence ID" value="ONG57265.1"/>
    <property type="molecule type" value="Genomic_DNA"/>
</dbReference>
<evidence type="ECO:0000313" key="1">
    <source>
        <dbReference type="EMBL" id="ONG57265.1"/>
    </source>
</evidence>
<dbReference type="Proteomes" id="UP000188879">
    <property type="component" value="Unassembled WGS sequence"/>
</dbReference>
<dbReference type="RefSeq" id="WP_076956141.1">
    <property type="nucleotide sequence ID" value="NZ_MLCO01000027.1"/>
</dbReference>
<dbReference type="PANTHER" id="PTHR43135:SF3">
    <property type="entry name" value="ALPHA-D-RIBOSE 1-METHYLPHOSPHONATE 5-TRIPHOSPHATE DIPHOSPHATASE"/>
    <property type="match status" value="1"/>
</dbReference>
<protein>
    <submittedName>
        <fullName evidence="1">Phosphonate metabolism protein PhnM</fullName>
    </submittedName>
</protein>
<dbReference type="InterPro" id="IPR011059">
    <property type="entry name" value="Metal-dep_hydrolase_composite"/>
</dbReference>
<name>A0A1V2H8J8_9PROT</name>
<dbReference type="Gene3D" id="2.30.40.10">
    <property type="entry name" value="Urease, subunit C, domain 1"/>
    <property type="match status" value="1"/>
</dbReference>
<dbReference type="GO" id="GO:0019700">
    <property type="term" value="P:organic phosphonate catabolic process"/>
    <property type="evidence" value="ECO:0007669"/>
    <property type="project" value="InterPro"/>
</dbReference>
<dbReference type="NCBIfam" id="NF011984">
    <property type="entry name" value="PRK15446.1-5"/>
    <property type="match status" value="1"/>
</dbReference>
<comment type="caution">
    <text evidence="1">The sequence shown here is derived from an EMBL/GenBank/DDBJ whole genome shotgun (WGS) entry which is preliminary data.</text>
</comment>
<organism evidence="1 2">
    <name type="scientific">Teichococcus deserti</name>
    <dbReference type="NCBI Taxonomy" id="1817963"/>
    <lineage>
        <taxon>Bacteria</taxon>
        <taxon>Pseudomonadati</taxon>
        <taxon>Pseudomonadota</taxon>
        <taxon>Alphaproteobacteria</taxon>
        <taxon>Acetobacterales</taxon>
        <taxon>Roseomonadaceae</taxon>
        <taxon>Roseomonas</taxon>
    </lineage>
</organism>
<dbReference type="InterPro" id="IPR051781">
    <property type="entry name" value="Metallo-dep_Hydrolase"/>
</dbReference>
<dbReference type="PIRSF" id="PIRSF038971">
    <property type="entry name" value="PhnM"/>
    <property type="match status" value="1"/>
</dbReference>
<dbReference type="SUPFAM" id="SSF51556">
    <property type="entry name" value="Metallo-dependent hydrolases"/>
    <property type="match status" value="1"/>
</dbReference>
<reference evidence="1 2" key="1">
    <citation type="submission" date="2016-10" db="EMBL/GenBank/DDBJ databases">
        <title>Draft Genome sequence of Roseomonas sp. strain M3.</title>
        <authorList>
            <person name="Subhash Y."/>
            <person name="Lee S."/>
        </authorList>
    </citation>
    <scope>NUCLEOTIDE SEQUENCE [LARGE SCALE GENOMIC DNA]</scope>
    <source>
        <strain evidence="1 2">M3</strain>
    </source>
</reference>
<accession>A0A1V2H8J8</accession>
<dbReference type="AlphaFoldDB" id="A0A1V2H8J8"/>
<dbReference type="SUPFAM" id="SSF51338">
    <property type="entry name" value="Composite domain of metallo-dependent hydrolases"/>
    <property type="match status" value="1"/>
</dbReference>
<dbReference type="NCBIfam" id="NF011990">
    <property type="entry name" value="PRK15446.2-6"/>
    <property type="match status" value="1"/>
</dbReference>
<sequence>MTAETILTNALLVLPDRIEPGTLVLRDGLIAELQPGRSQAPGAIDLDGDHLIPGVIDVHTDNLERQVQPRAQARWPSRSAFLSHDAQTAAAGVTTVLDALCLGDLGFDAERTETFLNGVRDLDALAPTGLLKSEHFLHLRCELPAMDMLELVEVVADHPAVRMVSLMDHTPGVGQYVDIERYRQMRMRGGKSVSEVDRRMQELIAQRERLRADQRRTLMQRIAHRNLPLASHDDWREEEIAENAADGVLISEFPVSMMAAEAAHRHGMKIIAGAPNIVRGGSHSGNVAAADLVRAGLVDVFASDYVPPAMIEAVWRAAEETGIPLHKAVATITDEPARMLRMADRGRLEAGLRADVVRIRPLEGIPVVRSVWRAGERIA</sequence>
<dbReference type="InterPro" id="IPR032466">
    <property type="entry name" value="Metal_Hydrolase"/>
</dbReference>
<evidence type="ECO:0000313" key="2">
    <source>
        <dbReference type="Proteomes" id="UP000188879"/>
    </source>
</evidence>
<dbReference type="Gene3D" id="3.20.20.140">
    <property type="entry name" value="Metal-dependent hydrolases"/>
    <property type="match status" value="2"/>
</dbReference>